<dbReference type="EMBL" id="QKZK01000005">
    <property type="protein sequence ID" value="PZX19216.1"/>
    <property type="molecule type" value="Genomic_DNA"/>
</dbReference>
<dbReference type="InterPro" id="IPR008258">
    <property type="entry name" value="Transglycosylase_SLT_dom_1"/>
</dbReference>
<dbReference type="SMART" id="SM00257">
    <property type="entry name" value="LysM"/>
    <property type="match status" value="2"/>
</dbReference>
<dbReference type="Pfam" id="PF01464">
    <property type="entry name" value="SLT"/>
    <property type="match status" value="1"/>
</dbReference>
<organism evidence="3 4">
    <name type="scientific">Breznakibacter xylanolyticus</name>
    <dbReference type="NCBI Taxonomy" id="990"/>
    <lineage>
        <taxon>Bacteria</taxon>
        <taxon>Pseudomonadati</taxon>
        <taxon>Bacteroidota</taxon>
        <taxon>Bacteroidia</taxon>
        <taxon>Marinilabiliales</taxon>
        <taxon>Marinilabiliaceae</taxon>
        <taxon>Breznakibacter</taxon>
    </lineage>
</organism>
<sequence length="515" mass="58670">MKRAIERLRRVSNICVVVTFLFPVCLSAQQANDIETEDDENLQMSQCLDSLVSQWHANGGDLSLMVPDSVTVDSLMMVTSLPDSVYQKRLTELMSPIPFLYNETVKRYIELYTIRRRDLVERMLGLSEYYFPMFEEALDASNMPLELKYLPIIESALNTRARSRVGATGLWQFMYGTGKMYGLEVNSYLDERMHPQKATDAAVRFLRDLYAIYGDWHLALAAYNCGPGNVNKAIRRSGGGKQNFWQIYQYLPRETRNYVPAFIAAAYVMNYYRDHNLMPRPTLLPQTADTIMVDKPLHFEQVAMVLNCSMDMIRELNPQYRADVVPAIKKSYPLCLPLEHSLAFASLEDSIFNVNREKYFASDKLLATPVTGDVAPDAPFNSVKITHKVRSGETPGHIAEKYRISLSSLRRWNHLNSRMLIRAGQRLTIYVPKERSSLYVKSETNSSSSTANVSSSPVTTTDGEYIYYTVKNGDNLWTIAQKFPGVSNTDIMQLNNITDSRRLAVGQRLKIKPKS</sequence>
<dbReference type="InterPro" id="IPR036779">
    <property type="entry name" value="LysM_dom_sf"/>
</dbReference>
<dbReference type="OrthoDB" id="9815002at2"/>
<dbReference type="Pfam" id="PF01476">
    <property type="entry name" value="LysM"/>
    <property type="match status" value="2"/>
</dbReference>
<feature type="domain" description="LysM" evidence="2">
    <location>
        <begin position="466"/>
        <end position="511"/>
    </location>
</feature>
<dbReference type="Gene3D" id="3.10.350.10">
    <property type="entry name" value="LysM domain"/>
    <property type="match status" value="2"/>
</dbReference>
<proteinExistence type="predicted"/>
<protein>
    <submittedName>
        <fullName evidence="3">Membrane-bound lytic murein transglycosylase D</fullName>
    </submittedName>
</protein>
<evidence type="ECO:0000259" key="2">
    <source>
        <dbReference type="PROSITE" id="PS51782"/>
    </source>
</evidence>
<comment type="caution">
    <text evidence="3">The sequence shown here is derived from an EMBL/GenBank/DDBJ whole genome shotgun (WGS) entry which is preliminary data.</text>
</comment>
<dbReference type="PANTHER" id="PTHR33734">
    <property type="entry name" value="LYSM DOMAIN-CONTAINING GPI-ANCHORED PROTEIN 2"/>
    <property type="match status" value="1"/>
</dbReference>
<reference evidence="3 4" key="1">
    <citation type="submission" date="2018-06" db="EMBL/GenBank/DDBJ databases">
        <title>Genomic Encyclopedia of Archaeal and Bacterial Type Strains, Phase II (KMG-II): from individual species to whole genera.</title>
        <authorList>
            <person name="Goeker M."/>
        </authorList>
    </citation>
    <scope>NUCLEOTIDE SEQUENCE [LARGE SCALE GENOMIC DNA]</scope>
    <source>
        <strain evidence="3 4">DSM 6779</strain>
    </source>
</reference>
<keyword evidence="4" id="KW-1185">Reference proteome</keyword>
<dbReference type="CDD" id="cd00118">
    <property type="entry name" value="LysM"/>
    <property type="match status" value="2"/>
</dbReference>
<dbReference type="PROSITE" id="PS51782">
    <property type="entry name" value="LYSM"/>
    <property type="match status" value="2"/>
</dbReference>
<name>A0A2W7P1B2_9BACT</name>
<accession>A0A2W7P1B2</accession>
<dbReference type="PANTHER" id="PTHR33734:SF22">
    <property type="entry name" value="MEMBRANE-BOUND LYTIC MUREIN TRANSGLYCOSYLASE D"/>
    <property type="match status" value="1"/>
</dbReference>
<gene>
    <name evidence="3" type="ORF">LX69_00883</name>
</gene>
<evidence type="ECO:0000313" key="4">
    <source>
        <dbReference type="Proteomes" id="UP000249239"/>
    </source>
</evidence>
<feature type="signal peptide" evidence="1">
    <location>
        <begin position="1"/>
        <end position="30"/>
    </location>
</feature>
<keyword evidence="1" id="KW-0732">Signal</keyword>
<dbReference type="SUPFAM" id="SSF53955">
    <property type="entry name" value="Lysozyme-like"/>
    <property type="match status" value="1"/>
</dbReference>
<feature type="domain" description="LysM" evidence="2">
    <location>
        <begin position="385"/>
        <end position="429"/>
    </location>
</feature>
<dbReference type="InterPro" id="IPR023346">
    <property type="entry name" value="Lysozyme-like_dom_sf"/>
</dbReference>
<evidence type="ECO:0000256" key="1">
    <source>
        <dbReference type="SAM" id="SignalP"/>
    </source>
</evidence>
<dbReference type="Gene3D" id="1.10.530.10">
    <property type="match status" value="1"/>
</dbReference>
<dbReference type="GO" id="GO:0008932">
    <property type="term" value="F:lytic endotransglycosylase activity"/>
    <property type="evidence" value="ECO:0007669"/>
    <property type="project" value="TreeGrafter"/>
</dbReference>
<dbReference type="SUPFAM" id="SSF54106">
    <property type="entry name" value="LysM domain"/>
    <property type="match status" value="2"/>
</dbReference>
<dbReference type="RefSeq" id="WP_111444596.1">
    <property type="nucleotide sequence ID" value="NZ_QKZK01000005.1"/>
</dbReference>
<dbReference type="InterPro" id="IPR018392">
    <property type="entry name" value="LysM"/>
</dbReference>
<dbReference type="AlphaFoldDB" id="A0A2W7P1B2"/>
<feature type="chain" id="PRO_5016169245" evidence="1">
    <location>
        <begin position="31"/>
        <end position="515"/>
    </location>
</feature>
<evidence type="ECO:0000313" key="3">
    <source>
        <dbReference type="EMBL" id="PZX19216.1"/>
    </source>
</evidence>
<dbReference type="CDD" id="cd16894">
    <property type="entry name" value="MltD-like"/>
    <property type="match status" value="1"/>
</dbReference>
<dbReference type="Proteomes" id="UP000249239">
    <property type="component" value="Unassembled WGS sequence"/>
</dbReference>